<sequence>MGQEVGRHKGFNMLDAWWFWLFVAVMVFWSVGAYRRLVGLRTAVNKQFAVLEELMLRYQALVQEATTAAVTSPSGWQTAVSPELGASHWTRLQVAANLSAMALARMQEHPLDPSSSIALVATSRDLQDAWEALTHPDVYYVSVPAELTQRWTELGISIQPDLQRFNQAVAHYNDAIDMFPATWMARLFKFKPGRILG</sequence>
<name>A0A315ETC1_9BURK</name>
<keyword evidence="1" id="KW-0472">Membrane</keyword>
<dbReference type="Proteomes" id="UP000251341">
    <property type="component" value="Unassembled WGS sequence"/>
</dbReference>
<dbReference type="InterPro" id="IPR023353">
    <property type="entry name" value="LemA-like_dom_sf"/>
</dbReference>
<accession>A0A315ETC1</accession>
<comment type="caution">
    <text evidence="2">The sequence shown here is derived from an EMBL/GenBank/DDBJ whole genome shotgun (WGS) entry which is preliminary data.</text>
</comment>
<evidence type="ECO:0000256" key="1">
    <source>
        <dbReference type="SAM" id="Phobius"/>
    </source>
</evidence>
<evidence type="ECO:0000313" key="2">
    <source>
        <dbReference type="EMBL" id="PUE59204.1"/>
    </source>
</evidence>
<dbReference type="AlphaFoldDB" id="A0A315ETC1"/>
<reference evidence="2 3" key="1">
    <citation type="submission" date="2017-04" db="EMBL/GenBank/DDBJ databases">
        <title>Unexpected and diverse lifestyles within the genus Limnohabitans.</title>
        <authorList>
            <person name="Kasalicky V."/>
            <person name="Mehrshad M."/>
            <person name="Andrei S.-A."/>
            <person name="Salcher M."/>
            <person name="Kratochvilova H."/>
            <person name="Simek K."/>
            <person name="Ghai R."/>
        </authorList>
    </citation>
    <scope>NUCLEOTIDE SEQUENCE [LARGE SCALE GENOMIC DNA]</scope>
    <source>
        <strain evidence="2 3">MWH-C5</strain>
    </source>
</reference>
<keyword evidence="3" id="KW-1185">Reference proteome</keyword>
<organism evidence="2 3">
    <name type="scientific">Limnohabitans curvus</name>
    <dbReference type="NCBI Taxonomy" id="323423"/>
    <lineage>
        <taxon>Bacteria</taxon>
        <taxon>Pseudomonadati</taxon>
        <taxon>Pseudomonadota</taxon>
        <taxon>Betaproteobacteria</taxon>
        <taxon>Burkholderiales</taxon>
        <taxon>Comamonadaceae</taxon>
        <taxon>Limnohabitans</taxon>
    </lineage>
</organism>
<evidence type="ECO:0008006" key="4">
    <source>
        <dbReference type="Google" id="ProtNLM"/>
    </source>
</evidence>
<gene>
    <name evidence="2" type="ORF">B9Z44_06240</name>
</gene>
<evidence type="ECO:0000313" key="3">
    <source>
        <dbReference type="Proteomes" id="UP000251341"/>
    </source>
</evidence>
<feature type="transmembrane region" description="Helical" evidence="1">
    <location>
        <begin position="17"/>
        <end position="37"/>
    </location>
</feature>
<keyword evidence="1" id="KW-0812">Transmembrane</keyword>
<dbReference type="EMBL" id="NESP01000001">
    <property type="protein sequence ID" value="PUE59204.1"/>
    <property type="molecule type" value="Genomic_DNA"/>
</dbReference>
<proteinExistence type="predicted"/>
<dbReference type="SUPFAM" id="SSF140478">
    <property type="entry name" value="LemA-like"/>
    <property type="match status" value="1"/>
</dbReference>
<protein>
    <recommendedName>
        <fullName evidence="4">LemA family protein</fullName>
    </recommendedName>
</protein>
<keyword evidence="1" id="KW-1133">Transmembrane helix</keyword>
<dbReference type="Gene3D" id="1.20.1440.20">
    <property type="entry name" value="LemA-like domain"/>
    <property type="match status" value="1"/>
</dbReference>